<evidence type="ECO:0000313" key="2">
    <source>
        <dbReference type="EMBL" id="MBK1619062.1"/>
    </source>
</evidence>
<gene>
    <name evidence="2" type="ORF">CKO42_11590</name>
</gene>
<dbReference type="GO" id="GO:0009882">
    <property type="term" value="F:blue light photoreceptor activity"/>
    <property type="evidence" value="ECO:0007669"/>
    <property type="project" value="InterPro"/>
</dbReference>
<sequence>MHLTRITYCSEIIKNIGSEELSDILEVSRRNNEKDSITGVLLFNSNFFLQCLEGSREVVNRLYSRICCDKRHHNVQIVAYSEVSKRQFADWDMAYLPWTETTRKIIAQYSIGAEFNPYQMSAQSAIELLDDLGRILQKGDN</sequence>
<dbReference type="Gene3D" id="3.30.70.100">
    <property type="match status" value="1"/>
</dbReference>
<dbReference type="Proteomes" id="UP001138768">
    <property type="component" value="Unassembled WGS sequence"/>
</dbReference>
<feature type="domain" description="BLUF" evidence="1">
    <location>
        <begin position="3"/>
        <end position="94"/>
    </location>
</feature>
<keyword evidence="3" id="KW-1185">Reference proteome</keyword>
<dbReference type="InterPro" id="IPR007024">
    <property type="entry name" value="BLUF_domain"/>
</dbReference>
<dbReference type="EMBL" id="NRRY01000017">
    <property type="protein sequence ID" value="MBK1619062.1"/>
    <property type="molecule type" value="Genomic_DNA"/>
</dbReference>
<evidence type="ECO:0000313" key="3">
    <source>
        <dbReference type="Proteomes" id="UP001138768"/>
    </source>
</evidence>
<name>A0A9X0W8M2_9GAMM</name>
<dbReference type="SMART" id="SM01034">
    <property type="entry name" value="BLUF"/>
    <property type="match status" value="1"/>
</dbReference>
<accession>A0A9X0W8M2</accession>
<dbReference type="Pfam" id="PF04940">
    <property type="entry name" value="BLUF"/>
    <property type="match status" value="1"/>
</dbReference>
<dbReference type="AlphaFoldDB" id="A0A9X0W8M2"/>
<dbReference type="InterPro" id="IPR036046">
    <property type="entry name" value="Acylphosphatase-like_dom_sf"/>
</dbReference>
<protein>
    <recommendedName>
        <fullName evidence="1">BLUF domain-containing protein</fullName>
    </recommendedName>
</protein>
<proteinExistence type="predicted"/>
<organism evidence="2 3">
    <name type="scientific">Lamprobacter modestohalophilus</name>
    <dbReference type="NCBI Taxonomy" id="1064514"/>
    <lineage>
        <taxon>Bacteria</taxon>
        <taxon>Pseudomonadati</taxon>
        <taxon>Pseudomonadota</taxon>
        <taxon>Gammaproteobacteria</taxon>
        <taxon>Chromatiales</taxon>
        <taxon>Chromatiaceae</taxon>
        <taxon>Lamprobacter</taxon>
    </lineage>
</organism>
<comment type="caution">
    <text evidence="2">The sequence shown here is derived from an EMBL/GenBank/DDBJ whole genome shotgun (WGS) entry which is preliminary data.</text>
</comment>
<dbReference type="SUPFAM" id="SSF54975">
    <property type="entry name" value="Acylphosphatase/BLUF domain-like"/>
    <property type="match status" value="1"/>
</dbReference>
<dbReference type="GO" id="GO:0071949">
    <property type="term" value="F:FAD binding"/>
    <property type="evidence" value="ECO:0007669"/>
    <property type="project" value="InterPro"/>
</dbReference>
<evidence type="ECO:0000259" key="1">
    <source>
        <dbReference type="PROSITE" id="PS50925"/>
    </source>
</evidence>
<dbReference type="PROSITE" id="PS50925">
    <property type="entry name" value="BLUF"/>
    <property type="match status" value="1"/>
</dbReference>
<dbReference type="RefSeq" id="WP_200243994.1">
    <property type="nucleotide sequence ID" value="NZ_NRRY01000017.1"/>
</dbReference>
<reference evidence="2 3" key="1">
    <citation type="journal article" date="2020" name="Microorganisms">
        <title>Osmotic Adaptation and Compatible Solute Biosynthesis of Phototrophic Bacteria as Revealed from Genome Analyses.</title>
        <authorList>
            <person name="Imhoff J.F."/>
            <person name="Rahn T."/>
            <person name="Kunzel S."/>
            <person name="Keller A."/>
            <person name="Neulinger S.C."/>
        </authorList>
    </citation>
    <scope>NUCLEOTIDE SEQUENCE [LARGE SCALE GENOMIC DNA]</scope>
    <source>
        <strain evidence="2 3">DSM 25653</strain>
    </source>
</reference>